<name>A0A0J1EK30_RHOIS</name>
<reference evidence="1" key="1">
    <citation type="submission" date="2015-05" db="EMBL/GenBank/DDBJ databases">
        <title>Permanent draft genome of Rhodopirellula islandicus K833.</title>
        <authorList>
            <person name="Kizina J."/>
            <person name="Richter M."/>
            <person name="Glockner F.O."/>
            <person name="Harder J."/>
        </authorList>
    </citation>
    <scope>NUCLEOTIDE SEQUENCE [LARGE SCALE GENOMIC DNA]</scope>
    <source>
        <strain evidence="1">K833</strain>
    </source>
</reference>
<dbReference type="EMBL" id="LECT01000017">
    <property type="protein sequence ID" value="KLU05874.1"/>
    <property type="molecule type" value="Genomic_DNA"/>
</dbReference>
<dbReference type="PATRIC" id="fig|595434.4.peg.2390"/>
<organism evidence="1 2">
    <name type="scientific">Rhodopirellula islandica</name>
    <dbReference type="NCBI Taxonomy" id="595434"/>
    <lineage>
        <taxon>Bacteria</taxon>
        <taxon>Pseudomonadati</taxon>
        <taxon>Planctomycetota</taxon>
        <taxon>Planctomycetia</taxon>
        <taxon>Pirellulales</taxon>
        <taxon>Pirellulaceae</taxon>
        <taxon>Rhodopirellula</taxon>
    </lineage>
</organism>
<protein>
    <submittedName>
        <fullName evidence="1">Uncharacterized protein</fullName>
    </submittedName>
</protein>
<accession>A0A0J1EK30</accession>
<evidence type="ECO:0000313" key="1">
    <source>
        <dbReference type="EMBL" id="KLU05874.1"/>
    </source>
</evidence>
<dbReference type="STRING" id="595434.RISK_002506"/>
<proteinExistence type="predicted"/>
<keyword evidence="2" id="KW-1185">Reference proteome</keyword>
<comment type="caution">
    <text evidence="1">The sequence shown here is derived from an EMBL/GenBank/DDBJ whole genome shotgun (WGS) entry which is preliminary data.</text>
</comment>
<sequence length="105" mass="11251">MQPVVQPFGIDLFRPVICGVFIRCQDVDIVEVTDSSSVSPTPKNPAKPSVLRGFFVSAPFSASSSVGSERDSEGLNLLSWTEFGASIGATEESRNIESVSVLRLC</sequence>
<dbReference type="Proteomes" id="UP000036367">
    <property type="component" value="Unassembled WGS sequence"/>
</dbReference>
<dbReference type="AlphaFoldDB" id="A0A0J1EK30"/>
<gene>
    <name evidence="1" type="ORF">RISK_002506</name>
</gene>
<evidence type="ECO:0000313" key="2">
    <source>
        <dbReference type="Proteomes" id="UP000036367"/>
    </source>
</evidence>